<name>A0ABU9KYV0_9FLAO</name>
<dbReference type="EMBL" id="JBCDNA010000001">
    <property type="protein sequence ID" value="MEL4455023.1"/>
    <property type="molecule type" value="Genomic_DNA"/>
</dbReference>
<reference evidence="2 3" key="1">
    <citation type="submission" date="2024-04" db="EMBL/GenBank/DDBJ databases">
        <title>whole genome sequencing of Lutimonas vermicola strain IMCC1616.</title>
        <authorList>
            <person name="Bae S.S."/>
        </authorList>
    </citation>
    <scope>NUCLEOTIDE SEQUENCE [LARGE SCALE GENOMIC DNA]</scope>
    <source>
        <strain evidence="2 3">IMCC1616</strain>
    </source>
</reference>
<evidence type="ECO:0000313" key="3">
    <source>
        <dbReference type="Proteomes" id="UP001474120"/>
    </source>
</evidence>
<protein>
    <submittedName>
        <fullName evidence="2">Glycosyltransferase</fullName>
        <ecNumber evidence="2">2.4.-.-</ecNumber>
    </submittedName>
</protein>
<dbReference type="RefSeq" id="WP_342158759.1">
    <property type="nucleotide sequence ID" value="NZ_JBCDNA010000001.1"/>
</dbReference>
<keyword evidence="2" id="KW-0808">Transferase</keyword>
<proteinExistence type="predicted"/>
<keyword evidence="3" id="KW-1185">Reference proteome</keyword>
<dbReference type="EC" id="2.4.-.-" evidence="2"/>
<evidence type="ECO:0000313" key="2">
    <source>
        <dbReference type="EMBL" id="MEL4455023.1"/>
    </source>
</evidence>
<dbReference type="Proteomes" id="UP001474120">
    <property type="component" value="Unassembled WGS sequence"/>
</dbReference>
<comment type="caution">
    <text evidence="2">The sequence shown here is derived from an EMBL/GenBank/DDBJ whole genome shotgun (WGS) entry which is preliminary data.</text>
</comment>
<feature type="domain" description="Glycosyltransferase 2-like" evidence="1">
    <location>
        <begin position="6"/>
        <end position="139"/>
    </location>
</feature>
<dbReference type="InterPro" id="IPR050834">
    <property type="entry name" value="Glycosyltransf_2"/>
</dbReference>
<dbReference type="GO" id="GO:0016757">
    <property type="term" value="F:glycosyltransferase activity"/>
    <property type="evidence" value="ECO:0007669"/>
    <property type="project" value="UniProtKB-KW"/>
</dbReference>
<dbReference type="InterPro" id="IPR029044">
    <property type="entry name" value="Nucleotide-diphossugar_trans"/>
</dbReference>
<sequence>MIEKVSIIIPTHNRKNLLTRAIESLLAQSYNCLEIIVVNDASSDGTDEFMVNLIKEEPRLRYYRNAIPKGAPSSRNLGILNATGKFVTFLDDDDEMLPDKIEVMLKNFKADYSMVATGYFEQKIDRKKAIIPKRIVKLEDLLYYYPLGGGNQMLTLRFYALQIGGFDESLTAYQDYDFWLRIVKVFGNGICIQEPLSIIHMEHEMGRITTSPRRFLGAYSFYLKHKGIMTEKQRRYQLYLLMLLRKRRISLRQFVYMVPLRFWRIRYKYLVLCYFPFLSK</sequence>
<gene>
    <name evidence="2" type="ORF">AABB81_03895</name>
</gene>
<evidence type="ECO:0000259" key="1">
    <source>
        <dbReference type="Pfam" id="PF00535"/>
    </source>
</evidence>
<keyword evidence="2" id="KW-0328">Glycosyltransferase</keyword>
<dbReference type="PANTHER" id="PTHR43685">
    <property type="entry name" value="GLYCOSYLTRANSFERASE"/>
    <property type="match status" value="1"/>
</dbReference>
<dbReference type="CDD" id="cd00761">
    <property type="entry name" value="Glyco_tranf_GTA_type"/>
    <property type="match status" value="1"/>
</dbReference>
<dbReference type="Pfam" id="PF00535">
    <property type="entry name" value="Glycos_transf_2"/>
    <property type="match status" value="1"/>
</dbReference>
<dbReference type="SUPFAM" id="SSF53448">
    <property type="entry name" value="Nucleotide-diphospho-sugar transferases"/>
    <property type="match status" value="1"/>
</dbReference>
<dbReference type="InterPro" id="IPR001173">
    <property type="entry name" value="Glyco_trans_2-like"/>
</dbReference>
<accession>A0ABU9KYV0</accession>
<organism evidence="2 3">
    <name type="scientific">Lutimonas vermicola</name>
    <dbReference type="NCBI Taxonomy" id="414288"/>
    <lineage>
        <taxon>Bacteria</taxon>
        <taxon>Pseudomonadati</taxon>
        <taxon>Bacteroidota</taxon>
        <taxon>Flavobacteriia</taxon>
        <taxon>Flavobacteriales</taxon>
        <taxon>Flavobacteriaceae</taxon>
        <taxon>Lutimonas</taxon>
    </lineage>
</organism>
<dbReference type="Gene3D" id="3.90.550.10">
    <property type="entry name" value="Spore Coat Polysaccharide Biosynthesis Protein SpsA, Chain A"/>
    <property type="match status" value="1"/>
</dbReference>
<dbReference type="PANTHER" id="PTHR43685:SF2">
    <property type="entry name" value="GLYCOSYLTRANSFERASE 2-LIKE DOMAIN-CONTAINING PROTEIN"/>
    <property type="match status" value="1"/>
</dbReference>